<accession>A0ABR6KLM2</accession>
<evidence type="ECO:0000313" key="5">
    <source>
        <dbReference type="Proteomes" id="UP000533637"/>
    </source>
</evidence>
<feature type="domain" description="Outer membrane protein beta-barrel" evidence="3">
    <location>
        <begin position="44"/>
        <end position="206"/>
    </location>
</feature>
<keyword evidence="5" id="KW-1185">Reference proteome</keyword>
<keyword evidence="2" id="KW-0732">Signal</keyword>
<feature type="region of interest" description="Disordered" evidence="1">
    <location>
        <begin position="23"/>
        <end position="43"/>
    </location>
</feature>
<reference evidence="4 5" key="1">
    <citation type="submission" date="2020-08" db="EMBL/GenBank/DDBJ databases">
        <title>Genomic Encyclopedia of Type Strains, Phase IV (KMG-IV): sequencing the most valuable type-strain genomes for metagenomic binning, comparative biology and taxonomic classification.</title>
        <authorList>
            <person name="Goeker M."/>
        </authorList>
    </citation>
    <scope>NUCLEOTIDE SEQUENCE [LARGE SCALE GENOMIC DNA]</scope>
    <source>
        <strain evidence="4 5">DSM 102983</strain>
    </source>
</reference>
<proteinExistence type="predicted"/>
<protein>
    <recommendedName>
        <fullName evidence="3">Outer membrane protein beta-barrel domain-containing protein</fullName>
    </recommendedName>
</protein>
<sequence length="230" mass="25570">MRRQKMLMLALLLAGINMISGSAQTTNNQKPEEGTQEGKQNKKIEISGGVLVESNYSSFVHSGIGGGKSVMKPGVTTGGFLNLGISKHFSIQPELLLHYKESEFDRNNQNGIYRYWGMEIPIYAMYHTKLKNGHRIHIGIGPYTEFGLDASLKREGEKIDLYEKNTESGTPVMRDSNSGFGIINSYEFPFGLLINVSYKISISNLLDANESSAALHPQTFSLGFAYCFRK</sequence>
<feature type="signal peptide" evidence="2">
    <location>
        <begin position="1"/>
        <end position="25"/>
    </location>
</feature>
<dbReference type="EMBL" id="JACHOC010000004">
    <property type="protein sequence ID" value="MBB4622283.1"/>
    <property type="molecule type" value="Genomic_DNA"/>
</dbReference>
<dbReference type="Proteomes" id="UP000533637">
    <property type="component" value="Unassembled WGS sequence"/>
</dbReference>
<dbReference type="Pfam" id="PF13568">
    <property type="entry name" value="OMP_b-brl_2"/>
    <property type="match status" value="1"/>
</dbReference>
<name>A0ABR6KLM2_9BACT</name>
<gene>
    <name evidence="4" type="ORF">GGQ57_002183</name>
</gene>
<feature type="chain" id="PRO_5045281587" description="Outer membrane protein beta-barrel domain-containing protein" evidence="2">
    <location>
        <begin position="26"/>
        <end position="230"/>
    </location>
</feature>
<evidence type="ECO:0000259" key="3">
    <source>
        <dbReference type="Pfam" id="PF13568"/>
    </source>
</evidence>
<evidence type="ECO:0000256" key="2">
    <source>
        <dbReference type="SAM" id="SignalP"/>
    </source>
</evidence>
<evidence type="ECO:0000256" key="1">
    <source>
        <dbReference type="SAM" id="MobiDB-lite"/>
    </source>
</evidence>
<comment type="caution">
    <text evidence="4">The sequence shown here is derived from an EMBL/GenBank/DDBJ whole genome shotgun (WGS) entry which is preliminary data.</text>
</comment>
<organism evidence="4 5">
    <name type="scientific">Parabacteroides faecis</name>
    <dbReference type="NCBI Taxonomy" id="1217282"/>
    <lineage>
        <taxon>Bacteria</taxon>
        <taxon>Pseudomonadati</taxon>
        <taxon>Bacteroidota</taxon>
        <taxon>Bacteroidia</taxon>
        <taxon>Bacteroidales</taxon>
        <taxon>Tannerellaceae</taxon>
        <taxon>Parabacteroides</taxon>
    </lineage>
</organism>
<dbReference type="InterPro" id="IPR025665">
    <property type="entry name" value="Beta-barrel_OMP_2"/>
</dbReference>
<dbReference type="RefSeq" id="WP_122353075.1">
    <property type="nucleotide sequence ID" value="NZ_BMPB01000018.1"/>
</dbReference>
<evidence type="ECO:0000313" key="4">
    <source>
        <dbReference type="EMBL" id="MBB4622283.1"/>
    </source>
</evidence>